<dbReference type="EMBL" id="CAJPVJ010034698">
    <property type="protein sequence ID" value="CAG2180972.1"/>
    <property type="molecule type" value="Genomic_DNA"/>
</dbReference>
<keyword evidence="3" id="KW-1185">Reference proteome</keyword>
<sequence length="251" mass="28559">MAFMPYFFFFPRYRDLGFPQKLASCLSCNSGLAMGSMIIAMWEGNSVGIQWSNIHEPASPDDTLTILHVMIMFYVDTALYMVLTWYIEAAFPGEYGVPLKWYFPVTRDYWFGAQHVVNEEKVQLNGGPHDYHTDDPHDDHHNNDFFEREPAALKSGIKISHLWKTFDGKKYVVRDLTLNAYKGQITALLGHNGAGKTTTMSILTGLFPPTDGTALVNGYDIRRDMDQIRSSLGICPQFDVLFDELTVEEHL</sequence>
<dbReference type="InterPro" id="IPR003439">
    <property type="entry name" value="ABC_transporter-like_ATP-bd"/>
</dbReference>
<dbReference type="OrthoDB" id="6493171at2759"/>
<feature type="domain" description="ABC transporter" evidence="1">
    <location>
        <begin position="174"/>
        <end position="249"/>
    </location>
</feature>
<protein>
    <recommendedName>
        <fullName evidence="1">ABC transporter domain-containing protein</fullName>
    </recommendedName>
</protein>
<name>A0A7R9R002_9ACAR</name>
<reference evidence="2" key="1">
    <citation type="submission" date="2020-11" db="EMBL/GenBank/DDBJ databases">
        <authorList>
            <person name="Tran Van P."/>
        </authorList>
    </citation>
    <scope>NUCLEOTIDE SEQUENCE</scope>
</reference>
<dbReference type="InterPro" id="IPR026082">
    <property type="entry name" value="ABCA"/>
</dbReference>
<dbReference type="Pfam" id="PF00005">
    <property type="entry name" value="ABC_tran"/>
    <property type="match status" value="1"/>
</dbReference>
<gene>
    <name evidence="2" type="ORF">ONB1V03_LOCUS20393</name>
</gene>
<evidence type="ECO:0000313" key="3">
    <source>
        <dbReference type="Proteomes" id="UP000728032"/>
    </source>
</evidence>
<dbReference type="AlphaFoldDB" id="A0A7R9R002"/>
<dbReference type="GO" id="GO:0005319">
    <property type="term" value="F:lipid transporter activity"/>
    <property type="evidence" value="ECO:0007669"/>
    <property type="project" value="TreeGrafter"/>
</dbReference>
<dbReference type="PANTHER" id="PTHR19229">
    <property type="entry name" value="ATP-BINDING CASSETTE TRANSPORTER SUBFAMILY A ABCA"/>
    <property type="match status" value="1"/>
</dbReference>
<dbReference type="GO" id="GO:0140359">
    <property type="term" value="F:ABC-type transporter activity"/>
    <property type="evidence" value="ECO:0007669"/>
    <property type="project" value="InterPro"/>
</dbReference>
<dbReference type="Proteomes" id="UP000728032">
    <property type="component" value="Unassembled WGS sequence"/>
</dbReference>
<dbReference type="Gene3D" id="3.40.50.300">
    <property type="entry name" value="P-loop containing nucleotide triphosphate hydrolases"/>
    <property type="match status" value="1"/>
</dbReference>
<feature type="non-terminal residue" evidence="2">
    <location>
        <position position="1"/>
    </location>
</feature>
<accession>A0A7R9R002</accession>
<dbReference type="GO" id="GO:0016887">
    <property type="term" value="F:ATP hydrolysis activity"/>
    <property type="evidence" value="ECO:0007669"/>
    <property type="project" value="InterPro"/>
</dbReference>
<proteinExistence type="predicted"/>
<dbReference type="GO" id="GO:0005524">
    <property type="term" value="F:ATP binding"/>
    <property type="evidence" value="ECO:0007669"/>
    <property type="project" value="InterPro"/>
</dbReference>
<dbReference type="SUPFAM" id="SSF52540">
    <property type="entry name" value="P-loop containing nucleoside triphosphate hydrolases"/>
    <property type="match status" value="1"/>
</dbReference>
<evidence type="ECO:0000259" key="1">
    <source>
        <dbReference type="Pfam" id="PF00005"/>
    </source>
</evidence>
<evidence type="ECO:0000313" key="2">
    <source>
        <dbReference type="EMBL" id="CAD7663835.1"/>
    </source>
</evidence>
<dbReference type="EMBL" id="OC949523">
    <property type="protein sequence ID" value="CAD7663835.1"/>
    <property type="molecule type" value="Genomic_DNA"/>
</dbReference>
<dbReference type="GO" id="GO:0016020">
    <property type="term" value="C:membrane"/>
    <property type="evidence" value="ECO:0007669"/>
    <property type="project" value="InterPro"/>
</dbReference>
<organism evidence="2">
    <name type="scientific">Oppiella nova</name>
    <dbReference type="NCBI Taxonomy" id="334625"/>
    <lineage>
        <taxon>Eukaryota</taxon>
        <taxon>Metazoa</taxon>
        <taxon>Ecdysozoa</taxon>
        <taxon>Arthropoda</taxon>
        <taxon>Chelicerata</taxon>
        <taxon>Arachnida</taxon>
        <taxon>Acari</taxon>
        <taxon>Acariformes</taxon>
        <taxon>Sarcoptiformes</taxon>
        <taxon>Oribatida</taxon>
        <taxon>Brachypylina</taxon>
        <taxon>Oppioidea</taxon>
        <taxon>Oppiidae</taxon>
        <taxon>Oppiella</taxon>
    </lineage>
</organism>
<dbReference type="InterPro" id="IPR027417">
    <property type="entry name" value="P-loop_NTPase"/>
</dbReference>